<dbReference type="InterPro" id="IPR056227">
    <property type="entry name" value="TMD0_ABC"/>
</dbReference>
<comment type="similarity">
    <text evidence="2">Belongs to the ABC transporter superfamily. ABCC family. Conjugate transporter (TC 3.A.1.208) subfamily.</text>
</comment>
<keyword evidence="4 11" id="KW-0812">Transmembrane</keyword>
<keyword evidence="7" id="KW-0067">ATP-binding</keyword>
<evidence type="ECO:0000256" key="7">
    <source>
        <dbReference type="ARBA" id="ARBA00022840"/>
    </source>
</evidence>
<evidence type="ECO:0000256" key="11">
    <source>
        <dbReference type="SAM" id="Phobius"/>
    </source>
</evidence>
<dbReference type="SUPFAM" id="SSF90123">
    <property type="entry name" value="ABC transporter transmembrane region"/>
    <property type="match status" value="1"/>
</dbReference>
<keyword evidence="3" id="KW-0813">Transport</keyword>
<evidence type="ECO:0000256" key="8">
    <source>
        <dbReference type="ARBA" id="ARBA00022989"/>
    </source>
</evidence>
<feature type="domain" description="ABC transmembrane type-1" evidence="12">
    <location>
        <begin position="373"/>
        <end position="551"/>
    </location>
</feature>
<dbReference type="Proteomes" id="UP001174909">
    <property type="component" value="Unassembled WGS sequence"/>
</dbReference>
<sequence length="551" mass="62298">MGVLDDLDKFCGYSLSGDSPYRFTQFWRTKGNCLRAWSSGGEGSGLSSNNVTCHDYVDLSVCFEDTAILIGICVIFWLLAGLMFLVTTCTPVTRPLPFSRLHASKLLLVVLLMATGLCDLGYTVYQEISGDYGGIAQYLYFSPGTIVVTAVIGLLVLWQERRDGVRSSALFTILWFSLSCYAILKLRSLILLAEDQHGVEDEFRFTTFCVQFGLYLLQLVLVLLPEPLPKGQLRDPAAKKPCPEESATFLSRITWWWLNGLIWRGWRKDLEYSDLTDLNPQDKSAVVAGNFQKSWESEVHRTQKPVAGGGRRKGYQPVSIQDDNEASVDSSPRQPTSEGDTVVRVVPSSRQRRREAEPSLVLALLKSFWPVLLASAFFKLVQDLLNFVSPQVLKLLITFTEDRDEPDWKGYFYAALLFVTAVVQSLFLHQYFHRCFTLGMRMRSAIVAAIYKKALCLNNKSRREKTVGEIVNLMSVDAQRFMDLMTYFHLIWSAPLQIVLALLFLYFTMGVSIFAGFALMILMIPFNAAIAAKSRKYQVKQMAHKDSRIKL</sequence>
<reference evidence="13" key="1">
    <citation type="submission" date="2023-03" db="EMBL/GenBank/DDBJ databases">
        <authorList>
            <person name="Steffen K."/>
            <person name="Cardenas P."/>
        </authorList>
    </citation>
    <scope>NUCLEOTIDE SEQUENCE</scope>
</reference>
<proteinExistence type="inferred from homology"/>
<keyword evidence="14" id="KW-1185">Reference proteome</keyword>
<dbReference type="InterPro" id="IPR011527">
    <property type="entry name" value="ABC1_TM_dom"/>
</dbReference>
<dbReference type="GO" id="GO:0140359">
    <property type="term" value="F:ABC-type transporter activity"/>
    <property type="evidence" value="ECO:0007669"/>
    <property type="project" value="InterPro"/>
</dbReference>
<dbReference type="EMBL" id="CASHTH010001713">
    <property type="protein sequence ID" value="CAI8018868.1"/>
    <property type="molecule type" value="Genomic_DNA"/>
</dbReference>
<dbReference type="PROSITE" id="PS50929">
    <property type="entry name" value="ABC_TM1F"/>
    <property type="match status" value="1"/>
</dbReference>
<evidence type="ECO:0000256" key="4">
    <source>
        <dbReference type="ARBA" id="ARBA00022692"/>
    </source>
</evidence>
<evidence type="ECO:0000256" key="9">
    <source>
        <dbReference type="ARBA" id="ARBA00023136"/>
    </source>
</evidence>
<feature type="transmembrane region" description="Helical" evidence="11">
    <location>
        <begin position="360"/>
        <end position="381"/>
    </location>
</feature>
<feature type="transmembrane region" description="Helical" evidence="11">
    <location>
        <begin position="106"/>
        <end position="125"/>
    </location>
</feature>
<dbReference type="CDD" id="cd18595">
    <property type="entry name" value="ABC_6TM_MRP1_2_3_6_D1_like"/>
    <property type="match status" value="1"/>
</dbReference>
<dbReference type="AlphaFoldDB" id="A0AA35RW82"/>
<dbReference type="InterPro" id="IPR036640">
    <property type="entry name" value="ABC1_TM_sf"/>
</dbReference>
<evidence type="ECO:0000256" key="1">
    <source>
        <dbReference type="ARBA" id="ARBA00004127"/>
    </source>
</evidence>
<evidence type="ECO:0000313" key="14">
    <source>
        <dbReference type="Proteomes" id="UP001174909"/>
    </source>
</evidence>
<feature type="transmembrane region" description="Helical" evidence="11">
    <location>
        <begin position="137"/>
        <end position="158"/>
    </location>
</feature>
<dbReference type="InterPro" id="IPR050173">
    <property type="entry name" value="ABC_transporter_C-like"/>
</dbReference>
<keyword evidence="6" id="KW-0547">Nucleotide-binding</keyword>
<dbReference type="GO" id="GO:0005524">
    <property type="term" value="F:ATP binding"/>
    <property type="evidence" value="ECO:0007669"/>
    <property type="project" value="UniProtKB-KW"/>
</dbReference>
<comment type="caution">
    <text evidence="13">The sequence shown here is derived from an EMBL/GenBank/DDBJ whole genome shotgun (WGS) entry which is preliminary data.</text>
</comment>
<dbReference type="Gene3D" id="1.20.1560.10">
    <property type="entry name" value="ABC transporter type 1, transmembrane domain"/>
    <property type="match status" value="1"/>
</dbReference>
<evidence type="ECO:0000259" key="12">
    <source>
        <dbReference type="PROSITE" id="PS50929"/>
    </source>
</evidence>
<evidence type="ECO:0000256" key="2">
    <source>
        <dbReference type="ARBA" id="ARBA00009726"/>
    </source>
</evidence>
<gene>
    <name evidence="13" type="ORF">GBAR_LOCUS11398</name>
</gene>
<keyword evidence="8 11" id="KW-1133">Transmembrane helix</keyword>
<feature type="transmembrane region" description="Helical" evidence="11">
    <location>
        <begin position="170"/>
        <end position="193"/>
    </location>
</feature>
<protein>
    <submittedName>
        <fullName evidence="13">Multidrug resistance-associated protein 1</fullName>
    </submittedName>
</protein>
<feature type="non-terminal residue" evidence="13">
    <location>
        <position position="1"/>
    </location>
</feature>
<feature type="transmembrane region" description="Helical" evidence="11">
    <location>
        <begin position="484"/>
        <end position="507"/>
    </location>
</feature>
<evidence type="ECO:0000313" key="13">
    <source>
        <dbReference type="EMBL" id="CAI8018868.1"/>
    </source>
</evidence>
<feature type="transmembrane region" description="Helical" evidence="11">
    <location>
        <begin position="205"/>
        <end position="224"/>
    </location>
</feature>
<evidence type="ECO:0000256" key="5">
    <source>
        <dbReference type="ARBA" id="ARBA00022737"/>
    </source>
</evidence>
<feature type="transmembrane region" description="Helical" evidence="11">
    <location>
        <begin position="513"/>
        <end position="532"/>
    </location>
</feature>
<feature type="compositionally biased region" description="Polar residues" evidence="10">
    <location>
        <begin position="327"/>
        <end position="339"/>
    </location>
</feature>
<dbReference type="GO" id="GO:0016020">
    <property type="term" value="C:membrane"/>
    <property type="evidence" value="ECO:0007669"/>
    <property type="project" value="InterPro"/>
</dbReference>
<name>A0AA35RW82_GEOBA</name>
<accession>A0AA35RW82</accession>
<evidence type="ECO:0000256" key="6">
    <source>
        <dbReference type="ARBA" id="ARBA00022741"/>
    </source>
</evidence>
<evidence type="ECO:0000256" key="10">
    <source>
        <dbReference type="SAM" id="MobiDB-lite"/>
    </source>
</evidence>
<feature type="transmembrane region" description="Helical" evidence="11">
    <location>
        <begin position="66"/>
        <end position="86"/>
    </location>
</feature>
<dbReference type="Pfam" id="PF24357">
    <property type="entry name" value="TMD0_ABC"/>
    <property type="match status" value="1"/>
</dbReference>
<evidence type="ECO:0000256" key="3">
    <source>
        <dbReference type="ARBA" id="ARBA00022448"/>
    </source>
</evidence>
<keyword evidence="5" id="KW-0677">Repeat</keyword>
<dbReference type="Pfam" id="PF00664">
    <property type="entry name" value="ABC_membrane"/>
    <property type="match status" value="1"/>
</dbReference>
<dbReference type="GO" id="GO:0012505">
    <property type="term" value="C:endomembrane system"/>
    <property type="evidence" value="ECO:0007669"/>
    <property type="project" value="UniProtKB-SubCell"/>
</dbReference>
<dbReference type="PANTHER" id="PTHR24223:SF443">
    <property type="entry name" value="MULTIDRUG-RESISTANCE LIKE PROTEIN 1, ISOFORM I"/>
    <property type="match status" value="1"/>
</dbReference>
<comment type="subcellular location">
    <subcellularLocation>
        <location evidence="1">Endomembrane system</location>
        <topology evidence="1">Multi-pass membrane protein</topology>
    </subcellularLocation>
</comment>
<feature type="transmembrane region" description="Helical" evidence="11">
    <location>
        <begin position="411"/>
        <end position="432"/>
    </location>
</feature>
<dbReference type="PANTHER" id="PTHR24223">
    <property type="entry name" value="ATP-BINDING CASSETTE SUB-FAMILY C"/>
    <property type="match status" value="1"/>
</dbReference>
<keyword evidence="9 11" id="KW-0472">Membrane</keyword>
<feature type="region of interest" description="Disordered" evidence="10">
    <location>
        <begin position="297"/>
        <end position="350"/>
    </location>
</feature>
<organism evidence="13 14">
    <name type="scientific">Geodia barretti</name>
    <name type="common">Barrett's horny sponge</name>
    <dbReference type="NCBI Taxonomy" id="519541"/>
    <lineage>
        <taxon>Eukaryota</taxon>
        <taxon>Metazoa</taxon>
        <taxon>Porifera</taxon>
        <taxon>Demospongiae</taxon>
        <taxon>Heteroscleromorpha</taxon>
        <taxon>Tetractinellida</taxon>
        <taxon>Astrophorina</taxon>
        <taxon>Geodiidae</taxon>
        <taxon>Geodia</taxon>
    </lineage>
</organism>